<comment type="caution">
    <text evidence="5">The sequence shown here is derived from an EMBL/GenBank/DDBJ whole genome shotgun (WGS) entry which is preliminary data.</text>
</comment>
<sequence length="167" mass="18735">MVEEGEPAPDFTVPLAGGDAYNDLEQFTLSDALGDGPIVLAFFPAAFTGGCTEEMCTFRDSMADFEALDAQVYGISVDLPFAQNVWMQEHDLQFPMLSDWDHEVIHQYDVVLEEMYGSIEAAERSVFVLDAEGTVAYRWVRDDENPEFETFIDDVRDVVVDVVDETV</sequence>
<dbReference type="InterPro" id="IPR000866">
    <property type="entry name" value="AhpC/TSA"/>
</dbReference>
<dbReference type="OrthoDB" id="6924at2157"/>
<dbReference type="InterPro" id="IPR050455">
    <property type="entry name" value="Tpx_Peroxidase_subfamily"/>
</dbReference>
<dbReference type="InterPro" id="IPR036249">
    <property type="entry name" value="Thioredoxin-like_sf"/>
</dbReference>
<dbReference type="PROSITE" id="PS51352">
    <property type="entry name" value="THIOREDOXIN_2"/>
    <property type="match status" value="1"/>
</dbReference>
<evidence type="ECO:0000313" key="6">
    <source>
        <dbReference type="Proteomes" id="UP000318864"/>
    </source>
</evidence>
<organism evidence="5 6">
    <name type="scientific">Salinadaptatus halalkaliphilus</name>
    <dbReference type="NCBI Taxonomy" id="2419781"/>
    <lineage>
        <taxon>Archaea</taxon>
        <taxon>Methanobacteriati</taxon>
        <taxon>Methanobacteriota</taxon>
        <taxon>Stenosarchaea group</taxon>
        <taxon>Halobacteria</taxon>
        <taxon>Halobacteriales</taxon>
        <taxon>Natrialbaceae</taxon>
        <taxon>Salinadaptatus</taxon>
    </lineage>
</organism>
<name>A0A4S3TP40_9EURY</name>
<dbReference type="PIRSF" id="PIRSF000239">
    <property type="entry name" value="AHPC"/>
    <property type="match status" value="1"/>
</dbReference>
<dbReference type="AlphaFoldDB" id="A0A4S3TP40"/>
<dbReference type="GO" id="GO:0016209">
    <property type="term" value="F:antioxidant activity"/>
    <property type="evidence" value="ECO:0007669"/>
    <property type="project" value="InterPro"/>
</dbReference>
<dbReference type="GO" id="GO:0016491">
    <property type="term" value="F:oxidoreductase activity"/>
    <property type="evidence" value="ECO:0007669"/>
    <property type="project" value="UniProtKB-KW"/>
</dbReference>
<dbReference type="Gene3D" id="3.40.30.10">
    <property type="entry name" value="Glutaredoxin"/>
    <property type="match status" value="1"/>
</dbReference>
<dbReference type="SUPFAM" id="SSF52833">
    <property type="entry name" value="Thioredoxin-like"/>
    <property type="match status" value="1"/>
</dbReference>
<feature type="domain" description="Thioredoxin" evidence="4">
    <location>
        <begin position="2"/>
        <end position="157"/>
    </location>
</feature>
<proteinExistence type="predicted"/>
<protein>
    <submittedName>
        <fullName evidence="5">Peroxiredoxin</fullName>
    </submittedName>
</protein>
<dbReference type="Proteomes" id="UP000318864">
    <property type="component" value="Unassembled WGS sequence"/>
</dbReference>
<evidence type="ECO:0000256" key="2">
    <source>
        <dbReference type="ARBA" id="ARBA00023284"/>
    </source>
</evidence>
<keyword evidence="1" id="KW-0560">Oxidoreductase</keyword>
<evidence type="ECO:0000256" key="1">
    <source>
        <dbReference type="ARBA" id="ARBA00023002"/>
    </source>
</evidence>
<dbReference type="EMBL" id="RBZW01000013">
    <property type="protein sequence ID" value="THE65976.1"/>
    <property type="molecule type" value="Genomic_DNA"/>
</dbReference>
<feature type="active site" description="Cysteine sulfenic acid (-SOH) intermediate; for peroxidase activity" evidence="3">
    <location>
        <position position="51"/>
    </location>
</feature>
<accession>A0A4S3TP40</accession>
<keyword evidence="6" id="KW-1185">Reference proteome</keyword>
<gene>
    <name evidence="5" type="ORF">D8Y22_04690</name>
</gene>
<dbReference type="InterPro" id="IPR024706">
    <property type="entry name" value="Peroxiredoxin_AhpC-typ"/>
</dbReference>
<dbReference type="PANTHER" id="PTHR43110">
    <property type="entry name" value="THIOL PEROXIDASE"/>
    <property type="match status" value="1"/>
</dbReference>
<dbReference type="RefSeq" id="WP_141463561.1">
    <property type="nucleotide sequence ID" value="NZ_RBZW01000013.1"/>
</dbReference>
<reference evidence="5 6" key="1">
    <citation type="submission" date="2018-10" db="EMBL/GenBank/DDBJ databases">
        <title>Natronolimnobius sp. XQ-INN 246 isolated from Inner Mongolia Autonomous Region of China.</title>
        <authorList>
            <person name="Xue Q."/>
        </authorList>
    </citation>
    <scope>NUCLEOTIDE SEQUENCE [LARGE SCALE GENOMIC DNA]</scope>
    <source>
        <strain evidence="5 6">XQ-INN 246</strain>
    </source>
</reference>
<keyword evidence="2" id="KW-0676">Redox-active center</keyword>
<dbReference type="InterPro" id="IPR013766">
    <property type="entry name" value="Thioredoxin_domain"/>
</dbReference>
<dbReference type="Pfam" id="PF00578">
    <property type="entry name" value="AhpC-TSA"/>
    <property type="match status" value="1"/>
</dbReference>
<evidence type="ECO:0000259" key="4">
    <source>
        <dbReference type="PROSITE" id="PS51352"/>
    </source>
</evidence>
<dbReference type="PANTHER" id="PTHR43110:SF1">
    <property type="entry name" value="THIOL PEROXIDASE"/>
    <property type="match status" value="1"/>
</dbReference>
<evidence type="ECO:0000313" key="5">
    <source>
        <dbReference type="EMBL" id="THE65976.1"/>
    </source>
</evidence>
<evidence type="ECO:0000256" key="3">
    <source>
        <dbReference type="PIRSR" id="PIRSR000239-1"/>
    </source>
</evidence>